<keyword evidence="1" id="KW-0175">Coiled coil</keyword>
<evidence type="ECO:0000256" key="1">
    <source>
        <dbReference type="SAM" id="Coils"/>
    </source>
</evidence>
<dbReference type="Proteomes" id="UP001290101">
    <property type="component" value="Unassembled WGS sequence"/>
</dbReference>
<feature type="region of interest" description="Disordered" evidence="2">
    <location>
        <begin position="393"/>
        <end position="416"/>
    </location>
</feature>
<protein>
    <submittedName>
        <fullName evidence="3">Uncharacterized protein</fullName>
    </submittedName>
</protein>
<keyword evidence="4" id="KW-1185">Reference proteome</keyword>
<sequence length="1100" mass="118241">MTDAETSTETDWEPVVKGAQPILGEDCAQPLKSWGVTRRFDFGQFVLLQKEGKLNGKTTAMPLVVAESGAVYGDGEDPDEGDPDDKPHAVALRSAVHAASAGQPATAGPLQGEQFPRGSLAATFGGVPLDIAFAAGDRAIDVVTAAPPTVAVEDVRAVVDGAAVSAGGREVLPRLSTEEAAALWAGRSVTVVATDADGGTPTAVRLAPRVTTVRLDDNGIDAVLSGRPIDAAGGNVLVPATPQVAGALLSRTAIVVPGLVRDAVRPVRLSPVAEARSVGDQPAARRFIIGDAAGFFGNPVVPSLDGRPVGVPLDPGLAGALRRDGSATIEVGGHRVELRLGPEAITNPGRDGLTPNPLDGGFGGIEWPGIGREPVEELELTYDWFDIHGKPYGHGGSGTSSTTPTPMPATKPAPIPRPKGLQVAVFLPWRQEWTLVGFSRGNLLSSIALAPGEEVTIRVSQWERRSKALDQTAETETDITADFTSTTRDTEDVFREMTSSQEFQAQASASLDASYSPGVASIQIGVDGSLSSGNNLGSIARSSQQHMQETVRRATTKVRSRRVTKITEQVESGRSEDVVRHIRNRNACHSLTLDYHERLAHYTVTTTFVPDRVRVVVMIENPLRSTTFTNLLVRSNETALRNSLLNQELADAFAACRLLASYGFAWTEAEAIAAKSKTVAELDRERAKQQPAAGGQPQAVKPEPPQLKAVTAALQEIRKAAVLLVAGDYNPAFKQIAETDTHRASETNRQSAQRWLFRTLVQNKIGASLVSKLREISNPSTQLTVDYARTFVDAVPSTTFPSLSDLAGLKDTEKEEAGLAAAIKEYYGWFGNWGWFTGQVRDQGMYSPDDCGFVGAHKRLSDAMRDYEAKASEGDALLTQQQLIGGANEEQAAANWVDKLEMKYGLEVVADAMEREQALMAHLNEHADYYRFVLFQALPPGEQLKLLTDLAPQLKVGFFEPRVVANNGPMLALPLTPVGETELAKLIKDLKETLDKASKDATAAQERMRPDDYILPTPGMTVITTLGSCDGCGPHERKMLNIEARRATAEADLVAEEARRRRLRVDNKMYDDPAPTNPLRIEVVTAERSAEPQPVPDPEP</sequence>
<feature type="region of interest" description="Disordered" evidence="2">
    <location>
        <begin position="683"/>
        <end position="704"/>
    </location>
</feature>
<accession>A0ABU5JHM3</accession>
<evidence type="ECO:0000256" key="2">
    <source>
        <dbReference type="SAM" id="MobiDB-lite"/>
    </source>
</evidence>
<organism evidence="3 4">
    <name type="scientific">Micromonospora sicca</name>
    <dbReference type="NCBI Taxonomy" id="2202420"/>
    <lineage>
        <taxon>Bacteria</taxon>
        <taxon>Bacillati</taxon>
        <taxon>Actinomycetota</taxon>
        <taxon>Actinomycetes</taxon>
        <taxon>Micromonosporales</taxon>
        <taxon>Micromonosporaceae</taxon>
        <taxon>Micromonospora</taxon>
    </lineage>
</organism>
<evidence type="ECO:0000313" key="4">
    <source>
        <dbReference type="Proteomes" id="UP001290101"/>
    </source>
</evidence>
<comment type="caution">
    <text evidence="3">The sequence shown here is derived from an EMBL/GenBank/DDBJ whole genome shotgun (WGS) entry which is preliminary data.</text>
</comment>
<name>A0ABU5JHM3_9ACTN</name>
<feature type="compositionally biased region" description="Low complexity" evidence="2">
    <location>
        <begin position="689"/>
        <end position="699"/>
    </location>
</feature>
<feature type="compositionally biased region" description="Pro residues" evidence="2">
    <location>
        <begin position="405"/>
        <end position="416"/>
    </location>
</feature>
<dbReference type="EMBL" id="JAXOTQ010000028">
    <property type="protein sequence ID" value="MDZ5492129.1"/>
    <property type="molecule type" value="Genomic_DNA"/>
</dbReference>
<proteinExistence type="predicted"/>
<dbReference type="RefSeq" id="WP_322441965.1">
    <property type="nucleotide sequence ID" value="NZ_JAXOTQ010000028.1"/>
</dbReference>
<evidence type="ECO:0000313" key="3">
    <source>
        <dbReference type="EMBL" id="MDZ5492129.1"/>
    </source>
</evidence>
<reference evidence="3 4" key="1">
    <citation type="submission" date="2023-12" db="EMBL/GenBank/DDBJ databases">
        <title>Micromonospora sp. nov., isolated from Atacama Desert.</title>
        <authorList>
            <person name="Carro L."/>
            <person name="Golinska P."/>
            <person name="Klenk H.-P."/>
            <person name="Goodfellow M."/>
        </authorList>
    </citation>
    <scope>NUCLEOTIDE SEQUENCE [LARGE SCALE GENOMIC DNA]</scope>
    <source>
        <strain evidence="3 4">4G53</strain>
    </source>
</reference>
<feature type="coiled-coil region" evidence="1">
    <location>
        <begin position="980"/>
        <end position="1007"/>
    </location>
</feature>
<gene>
    <name evidence="3" type="ORF">U2F25_22115</name>
</gene>